<sequence length="375" mass="42029">MVRVSTPTKQSITQYICRRRILASSSSFIRTRSAGRLVTLIATLLFAGTFCVLAQTILFGSSKEDETILFGLLKKAKINPLHEKQPRLRKPTNITDSALGINQKQFPDEVNILNETAGTDSEYPTSNVPKGSYHYPNTQSNASGGLKVMLFVTTHMSSQHIWHLKSCWPPALQNSVLLNTADVTVYLNPEEKERKEAMNILKHTFRDQNLTIHVHGEAEERQSGAMAALSDATREGWFSGYDWVIRVNPDVIIRDDTFMLDAMQNDPNATGLLINCLNSTNMRRAKIHTDFFAIKPEVLPSDVFLNPTGKDAEDSFTNDIRETILNKGNQRWIPGATSLDNACRAGWKRKFNKTPIVHFHPGGGLMSHFTCPIPF</sequence>
<keyword evidence="1" id="KW-0472">Membrane</keyword>
<dbReference type="AlphaFoldDB" id="A0A7S2U5W6"/>
<reference evidence="2" key="1">
    <citation type="submission" date="2021-01" db="EMBL/GenBank/DDBJ databases">
        <authorList>
            <person name="Corre E."/>
            <person name="Pelletier E."/>
            <person name="Niang G."/>
            <person name="Scheremetjew M."/>
            <person name="Finn R."/>
            <person name="Kale V."/>
            <person name="Holt S."/>
            <person name="Cochrane G."/>
            <person name="Meng A."/>
            <person name="Brown T."/>
            <person name="Cohen L."/>
        </authorList>
    </citation>
    <scope>NUCLEOTIDE SEQUENCE</scope>
    <source>
        <strain evidence="2">CCMP2084</strain>
    </source>
</reference>
<feature type="transmembrane region" description="Helical" evidence="1">
    <location>
        <begin position="37"/>
        <end position="59"/>
    </location>
</feature>
<protein>
    <submittedName>
        <fullName evidence="2">Uncharacterized protein</fullName>
    </submittedName>
</protein>
<keyword evidence="1" id="KW-1133">Transmembrane helix</keyword>
<keyword evidence="1" id="KW-0812">Transmembrane</keyword>
<proteinExistence type="predicted"/>
<evidence type="ECO:0000313" key="2">
    <source>
        <dbReference type="EMBL" id="CAD9809480.1"/>
    </source>
</evidence>
<accession>A0A7S2U5W6</accession>
<evidence type="ECO:0000256" key="1">
    <source>
        <dbReference type="SAM" id="Phobius"/>
    </source>
</evidence>
<name>A0A7S2U5W6_9STRA</name>
<gene>
    <name evidence="2" type="ORF">ASEP1449_LOCUS1303</name>
</gene>
<organism evidence="2">
    <name type="scientific">Attheya septentrionalis</name>
    <dbReference type="NCBI Taxonomy" id="420275"/>
    <lineage>
        <taxon>Eukaryota</taxon>
        <taxon>Sar</taxon>
        <taxon>Stramenopiles</taxon>
        <taxon>Ochrophyta</taxon>
        <taxon>Bacillariophyta</taxon>
        <taxon>Coscinodiscophyceae</taxon>
        <taxon>Chaetocerotophycidae</taxon>
        <taxon>Chaetocerotales</taxon>
        <taxon>Attheyaceae</taxon>
        <taxon>Attheya</taxon>
    </lineage>
</organism>
<dbReference type="EMBL" id="HBHQ01002052">
    <property type="protein sequence ID" value="CAD9809480.1"/>
    <property type="molecule type" value="Transcribed_RNA"/>
</dbReference>